<feature type="compositionally biased region" description="Low complexity" evidence="1">
    <location>
        <begin position="1"/>
        <end position="23"/>
    </location>
</feature>
<protein>
    <submittedName>
        <fullName evidence="2">Uncharacterized protein</fullName>
    </submittedName>
</protein>
<proteinExistence type="predicted"/>
<reference evidence="2" key="1">
    <citation type="submission" date="2022-07" db="EMBL/GenBank/DDBJ databases">
        <title>Genome Sequence of Physisporinus lineatus.</title>
        <authorList>
            <person name="Buettner E."/>
        </authorList>
    </citation>
    <scope>NUCLEOTIDE SEQUENCE</scope>
    <source>
        <strain evidence="2">VT162</strain>
    </source>
</reference>
<feature type="region of interest" description="Disordered" evidence="1">
    <location>
        <begin position="80"/>
        <end position="108"/>
    </location>
</feature>
<dbReference type="AlphaFoldDB" id="A0AAD5USH1"/>
<evidence type="ECO:0000313" key="2">
    <source>
        <dbReference type="EMBL" id="KAJ3476626.1"/>
    </source>
</evidence>
<feature type="compositionally biased region" description="Basic residues" evidence="1">
    <location>
        <begin position="96"/>
        <end position="108"/>
    </location>
</feature>
<gene>
    <name evidence="2" type="ORF">NLI96_g11031</name>
</gene>
<keyword evidence="3" id="KW-1185">Reference proteome</keyword>
<accession>A0AAD5USH1</accession>
<organism evidence="2 3">
    <name type="scientific">Meripilus lineatus</name>
    <dbReference type="NCBI Taxonomy" id="2056292"/>
    <lineage>
        <taxon>Eukaryota</taxon>
        <taxon>Fungi</taxon>
        <taxon>Dikarya</taxon>
        <taxon>Basidiomycota</taxon>
        <taxon>Agaricomycotina</taxon>
        <taxon>Agaricomycetes</taxon>
        <taxon>Polyporales</taxon>
        <taxon>Meripilaceae</taxon>
        <taxon>Meripilus</taxon>
    </lineage>
</organism>
<evidence type="ECO:0000256" key="1">
    <source>
        <dbReference type="SAM" id="MobiDB-lite"/>
    </source>
</evidence>
<dbReference type="Proteomes" id="UP001212997">
    <property type="component" value="Unassembled WGS sequence"/>
</dbReference>
<feature type="region of interest" description="Disordered" evidence="1">
    <location>
        <begin position="1"/>
        <end position="63"/>
    </location>
</feature>
<comment type="caution">
    <text evidence="2">The sequence shown here is derived from an EMBL/GenBank/DDBJ whole genome shotgun (WGS) entry which is preliminary data.</text>
</comment>
<name>A0AAD5USH1_9APHY</name>
<sequence length="166" mass="18401">MASITGSSSKSGNNSSHTNNSGRGVPGPGVTGASTGIRSKGEKESLICAGKKKAATVTSDSEKDAKISLSVCILLQGTHSEKEKEDELMEDEAPKTKKGKKKSRKKKSWKPLLKELNLLPKFFHPPPKETKKVIIQYNYQQLKAKTLEEHILQQYFELITKVNREY</sequence>
<evidence type="ECO:0000313" key="3">
    <source>
        <dbReference type="Proteomes" id="UP001212997"/>
    </source>
</evidence>
<dbReference type="EMBL" id="JANAWD010000686">
    <property type="protein sequence ID" value="KAJ3476626.1"/>
    <property type="molecule type" value="Genomic_DNA"/>
</dbReference>